<dbReference type="SUPFAM" id="SSF49777">
    <property type="entry name" value="PEBP-like"/>
    <property type="match status" value="1"/>
</dbReference>
<evidence type="ECO:0008006" key="4">
    <source>
        <dbReference type="Google" id="ProtNLM"/>
    </source>
</evidence>
<name>A0A2T7UTB8_9RHOB</name>
<sequence>MIRFTFFVAAALLAGATAAQAQFSLAFQWGNIPRCTSGNPNTVPNPQFTIRNLPAGTDTVELRLVDLDVPQYNHGGATLRLSQSGTLPPGIFTYRSPCPPNGVHTYQWTATARQGRQVLGTATAQRRYPE</sequence>
<proteinExistence type="predicted"/>
<evidence type="ECO:0000256" key="1">
    <source>
        <dbReference type="SAM" id="SignalP"/>
    </source>
</evidence>
<accession>A0A2T7UTB8</accession>
<feature type="signal peptide" evidence="1">
    <location>
        <begin position="1"/>
        <end position="21"/>
    </location>
</feature>
<dbReference type="Pfam" id="PF01161">
    <property type="entry name" value="PBP"/>
    <property type="match status" value="1"/>
</dbReference>
<comment type="caution">
    <text evidence="2">The sequence shown here is derived from an EMBL/GenBank/DDBJ whole genome shotgun (WGS) entry which is preliminary data.</text>
</comment>
<dbReference type="InterPro" id="IPR036610">
    <property type="entry name" value="PEBP-like_sf"/>
</dbReference>
<reference evidence="2 3" key="1">
    <citation type="journal article" date="2011" name="Syst. Appl. Microbiol.">
        <title>Defluviimonas denitrificans gen. nov., sp. nov., and Pararhodobacter aggregans gen. nov., sp. nov., non-phototrophic Rhodobacteraceae from the biofilter of a marine aquaculture.</title>
        <authorList>
            <person name="Foesel B.U."/>
            <person name="Drake H.L."/>
            <person name="Schramm A."/>
        </authorList>
    </citation>
    <scope>NUCLEOTIDE SEQUENCE [LARGE SCALE GENOMIC DNA]</scope>
    <source>
        <strain evidence="2 3">D1-19</strain>
    </source>
</reference>
<evidence type="ECO:0000313" key="2">
    <source>
        <dbReference type="EMBL" id="PVE47902.1"/>
    </source>
</evidence>
<dbReference type="RefSeq" id="WP_107751275.1">
    <property type="nucleotide sequence ID" value="NZ_QBKF01000004.1"/>
</dbReference>
<organism evidence="2 3">
    <name type="scientific">Pararhodobacter aggregans</name>
    <dbReference type="NCBI Taxonomy" id="404875"/>
    <lineage>
        <taxon>Bacteria</taxon>
        <taxon>Pseudomonadati</taxon>
        <taxon>Pseudomonadota</taxon>
        <taxon>Alphaproteobacteria</taxon>
        <taxon>Rhodobacterales</taxon>
        <taxon>Paracoccaceae</taxon>
        <taxon>Pararhodobacter</taxon>
    </lineage>
</organism>
<dbReference type="Proteomes" id="UP000244810">
    <property type="component" value="Unassembled WGS sequence"/>
</dbReference>
<keyword evidence="3" id="KW-1185">Reference proteome</keyword>
<feature type="chain" id="PRO_5015649984" description="Phospholipid-binding protein" evidence="1">
    <location>
        <begin position="22"/>
        <end position="130"/>
    </location>
</feature>
<keyword evidence="1" id="KW-0732">Signal</keyword>
<dbReference type="EMBL" id="QDDR01000003">
    <property type="protein sequence ID" value="PVE47902.1"/>
    <property type="molecule type" value="Genomic_DNA"/>
</dbReference>
<dbReference type="OrthoDB" id="9797506at2"/>
<dbReference type="InterPro" id="IPR008914">
    <property type="entry name" value="PEBP"/>
</dbReference>
<protein>
    <recommendedName>
        <fullName evidence="4">Phospholipid-binding protein</fullName>
    </recommendedName>
</protein>
<evidence type="ECO:0000313" key="3">
    <source>
        <dbReference type="Proteomes" id="UP000244810"/>
    </source>
</evidence>
<gene>
    <name evidence="2" type="ORF">DDE23_07095</name>
</gene>
<dbReference type="AlphaFoldDB" id="A0A2T7UTB8"/>